<dbReference type="Proteomes" id="UP000887568">
    <property type="component" value="Unplaced"/>
</dbReference>
<feature type="region of interest" description="Disordered" evidence="1">
    <location>
        <begin position="1033"/>
        <end position="1095"/>
    </location>
</feature>
<feature type="compositionally biased region" description="Polar residues" evidence="1">
    <location>
        <begin position="199"/>
        <end position="213"/>
    </location>
</feature>
<feature type="compositionally biased region" description="Polar residues" evidence="1">
    <location>
        <begin position="607"/>
        <end position="642"/>
    </location>
</feature>
<dbReference type="GeneID" id="119727530"/>
<dbReference type="CDD" id="cd23767">
    <property type="entry name" value="IQCD"/>
    <property type="match status" value="1"/>
</dbReference>
<feature type="compositionally biased region" description="Polar residues" evidence="1">
    <location>
        <begin position="1247"/>
        <end position="1267"/>
    </location>
</feature>
<feature type="region of interest" description="Disordered" evidence="1">
    <location>
        <begin position="485"/>
        <end position="515"/>
    </location>
</feature>
<feature type="compositionally biased region" description="Low complexity" evidence="1">
    <location>
        <begin position="920"/>
        <end position="937"/>
    </location>
</feature>
<dbReference type="PROSITE" id="PS50096">
    <property type="entry name" value="IQ"/>
    <property type="match status" value="1"/>
</dbReference>
<protein>
    <submittedName>
        <fullName evidence="2">Uncharacterized protein</fullName>
    </submittedName>
</protein>
<evidence type="ECO:0000256" key="1">
    <source>
        <dbReference type="SAM" id="MobiDB-lite"/>
    </source>
</evidence>
<dbReference type="RefSeq" id="XP_038055362.1">
    <property type="nucleotide sequence ID" value="XM_038199434.1"/>
</dbReference>
<evidence type="ECO:0000313" key="2">
    <source>
        <dbReference type="EnsemblMetazoa" id="XP_038055362.1"/>
    </source>
</evidence>
<proteinExistence type="predicted"/>
<feature type="compositionally biased region" description="Polar residues" evidence="1">
    <location>
        <begin position="1317"/>
        <end position="1328"/>
    </location>
</feature>
<feature type="compositionally biased region" description="Basic and acidic residues" evidence="1">
    <location>
        <begin position="559"/>
        <end position="568"/>
    </location>
</feature>
<feature type="compositionally biased region" description="Polar residues" evidence="1">
    <location>
        <begin position="883"/>
        <end position="896"/>
    </location>
</feature>
<dbReference type="OMA" id="WYMANKH"/>
<keyword evidence="3" id="KW-1185">Reference proteome</keyword>
<evidence type="ECO:0000313" key="3">
    <source>
        <dbReference type="Proteomes" id="UP000887568"/>
    </source>
</evidence>
<dbReference type="EnsemblMetazoa" id="XM_038199434.1">
    <property type="protein sequence ID" value="XP_038055362.1"/>
    <property type="gene ID" value="LOC119727530"/>
</dbReference>
<feature type="region of interest" description="Disordered" evidence="1">
    <location>
        <begin position="711"/>
        <end position="742"/>
    </location>
</feature>
<feature type="region of interest" description="Disordered" evidence="1">
    <location>
        <begin position="559"/>
        <end position="651"/>
    </location>
</feature>
<name>A0A913ZUX9_PATMI</name>
<sequence>MNRNTLQSNFEGDLKVLKKSKLSGNHEYNSLLTAVEKFHRDFKLSSLQCKDRSQLNQQWEDQQFYRILVRMMHEVTITTGMKQKEDLKKVYQWYQTNKSVLHSQPHFKGAAAKDIYKRPVLKFAPDALKYYSTPHDRRRHKRVAFDGDGKARRRHQSSRQRDKQEEEELLEEVGAESEDGRRGGMRPVTAPAGLHRPKVSNSLHKSPESSRPGSAQDEVSFAAGFVNDHVSTSSPDLQMMQRPSSALGLIRQAQTSDLESLSGGLKTNVSPEDYLSSTLSNHSAPSSGPAHSPQDDSQSESSKPDPNSPRSPQNSHVGLESQSESSNADMEAILKYKHPISSLVNPIARIHFDEELYDGGQSPDERSKSPIKLQMHIDIPTDSARESRPMTADDKKAENLQKWMAFQQRQDYGQDVAAMQSFYGHGGLPSNMRYASHGGGEMPEFYTQDMISSYAEDDQMNSPQLSHHPSDAITSPSLEQFYELTERHSPQPRPSSRSGKYTDTTTNKQSTSVRGYIADDVASQLRNGLVTGTSREKTVKFESVVDLADQVGDQLAFQKEKLTPEPRHGYRQPMLKISPFHPRPHSAKQVATSPPLSEQQAPPPPTSQSGTSLQESSNVLFAPPNSSRQSTCSDINSSTDFTPRNKRGDPIILLPETSQYTVHFRRKDRPETVAYIPHAISKQGRVTPDQQRYKWRDDGFGNLTYYQIPSRASSAPGKRNLRSAGSTSAGYRPKTATEQSTRYEWSKHKQATESKPRIPQAASHNTVSIAPQTLSSLMVVNHLGNEHKRGRARMGGHGYYLDEDVESSPPTMEYMSFTGPAKLTSRGHIDKAISIPTDETHSSDITTLHPLSQASPLESIPSQEWLYKQGSSNGITEGHDMLGSSQGYADSLNAGSERTDDRSLSQDLGDLDDMDDDDALNQSHDSQDLGSDLQSSGVGSLHLDDYSSIPQDNMDNDHIPNPVNIDSTDVPLQETDAADLNNFEEEQNQSDDEVVAHAEGIRPVNEHSADSEDFVTPAFEDTASSLGAVEVDLPNDEPEFEGKSDAGLSSEHSARANSSVEDDDRLTHISNYSESHIEYGTDGHQGTSSEEEMRQAPEEILNRHFLAVTRNHVHRPKSANPRLYDAGGERWNHYHEKGRPSSAREEGVPSVFTIEIDQSSDEHSTRSLQTVPIAYMALSDEHRSQLQQRALPLVDQQRPHYRGHHTMSPVVTKKPLTPRGSARHSSRMSPRGSDRSGSPAPSIDLSPATTRENSVYSPMGSRSGSPMTTVLHAHLDNLEESGRLEAMMPNLMKEMMSHSHSQPSFTDEGPPEPPASINGSWSDVQTEASPGPSHKLFPPQIEIQRPSSAPLTRTDSSPSVTSSRPSSARVGHRPRASTERAPFMGTTSTAPNRQRSVSSAGQGEEWKGRPLPVYGGSRTVEREARAVQLAQEAKSSVNIRELFSGSAAKEHRKELERQERERWEKMQRDNKHLNRFYREHMMRQEIAMVQRPDILDRGWAREYMSDKMLKDKMRQDKWSEHMRQQALENRRALSLLKRIGPSVDIWELFHGGKRGVTKAQMKKAAVTIQKYVRGWVVRTMLEKVKQKSRVHAGSFKAFVKYYAYLMKRIARWHGVKKPNIHLDLWQMDEFMDRKRYYEYVFAKRAQPNDSITIRDLEGFFKECDHYPSKREIFNAISGATKKDGKKLDAKLNEKEVIEVTFMIYVPQGSNLKLQETRKSTWLNPLVDGKEAKKLMGSDEVEKAEYAKSLQLVFAAFQERQEKEAAAKKREQKQKEEAGGAS</sequence>
<feature type="region of interest" description="Disordered" evidence="1">
    <location>
        <begin position="870"/>
        <end position="969"/>
    </location>
</feature>
<feature type="region of interest" description="Disordered" evidence="1">
    <location>
        <begin position="261"/>
        <end position="326"/>
    </location>
</feature>
<feature type="compositionally biased region" description="Polar residues" evidence="1">
    <location>
        <begin position="295"/>
        <end position="326"/>
    </location>
</feature>
<feature type="compositionally biased region" description="Acidic residues" evidence="1">
    <location>
        <begin position="165"/>
        <end position="177"/>
    </location>
</feature>
<dbReference type="SMART" id="SM00015">
    <property type="entry name" value="IQ"/>
    <property type="match status" value="1"/>
</dbReference>
<organism evidence="2 3">
    <name type="scientific">Patiria miniata</name>
    <name type="common">Bat star</name>
    <name type="synonym">Asterina miniata</name>
    <dbReference type="NCBI Taxonomy" id="46514"/>
    <lineage>
        <taxon>Eukaryota</taxon>
        <taxon>Metazoa</taxon>
        <taxon>Echinodermata</taxon>
        <taxon>Eleutherozoa</taxon>
        <taxon>Asterozoa</taxon>
        <taxon>Asteroidea</taxon>
        <taxon>Valvatacea</taxon>
        <taxon>Valvatida</taxon>
        <taxon>Asterinidae</taxon>
        <taxon>Patiria</taxon>
    </lineage>
</organism>
<feature type="compositionally biased region" description="Low complexity" evidence="1">
    <location>
        <begin position="1352"/>
        <end position="1369"/>
    </location>
</feature>
<feature type="compositionally biased region" description="Acidic residues" evidence="1">
    <location>
        <begin position="909"/>
        <end position="919"/>
    </location>
</feature>
<feature type="compositionally biased region" description="Polar residues" evidence="1">
    <location>
        <begin position="261"/>
        <end position="279"/>
    </location>
</feature>
<accession>A0A913ZUX9</accession>
<feature type="compositionally biased region" description="Polar residues" evidence="1">
    <location>
        <begin position="1385"/>
        <end position="1401"/>
    </location>
</feature>
<feature type="region of interest" description="Disordered" evidence="1">
    <location>
        <begin position="1295"/>
        <end position="1415"/>
    </location>
</feature>
<dbReference type="OrthoDB" id="10057614at2759"/>
<feature type="compositionally biased region" description="Polar residues" evidence="1">
    <location>
        <begin position="499"/>
        <end position="513"/>
    </location>
</feature>
<feature type="region of interest" description="Disordered" evidence="1">
    <location>
        <begin position="132"/>
        <end position="216"/>
    </location>
</feature>
<dbReference type="PANTHER" id="PTHR35978:SF1">
    <property type="entry name" value="IQ DOMAIN-CONTAINING PROTEIN M"/>
    <property type="match status" value="1"/>
</dbReference>
<feature type="region of interest" description="Disordered" evidence="1">
    <location>
        <begin position="1199"/>
        <end position="1267"/>
    </location>
</feature>
<dbReference type="PANTHER" id="PTHR35978">
    <property type="entry name" value="IQ DOMAIN-CONTAINING PROTEIN M"/>
    <property type="match status" value="1"/>
</dbReference>
<feature type="compositionally biased region" description="Low complexity" evidence="1">
    <location>
        <begin position="280"/>
        <end position="292"/>
    </location>
</feature>
<reference evidence="2" key="1">
    <citation type="submission" date="2022-11" db="UniProtKB">
        <authorList>
            <consortium name="EnsemblMetazoa"/>
        </authorList>
    </citation>
    <scope>IDENTIFICATION</scope>
</reference>
<dbReference type="InterPro" id="IPR000048">
    <property type="entry name" value="IQ_motif_EF-hand-BS"/>
</dbReference>